<dbReference type="InterPro" id="IPR047113">
    <property type="entry name" value="PA2G4/ARX1"/>
</dbReference>
<accession>A0A2J7ZX77</accession>
<dbReference type="InterPro" id="IPR036005">
    <property type="entry name" value="Creatinase/aminopeptidase-like"/>
</dbReference>
<dbReference type="Proteomes" id="UP000236333">
    <property type="component" value="Unassembled WGS sequence"/>
</dbReference>
<organism evidence="3 4">
    <name type="scientific">Tetrabaena socialis</name>
    <dbReference type="NCBI Taxonomy" id="47790"/>
    <lineage>
        <taxon>Eukaryota</taxon>
        <taxon>Viridiplantae</taxon>
        <taxon>Chlorophyta</taxon>
        <taxon>core chlorophytes</taxon>
        <taxon>Chlorophyceae</taxon>
        <taxon>CS clade</taxon>
        <taxon>Chlamydomonadales</taxon>
        <taxon>Tetrabaenaceae</taxon>
        <taxon>Tetrabaena</taxon>
    </lineage>
</organism>
<dbReference type="SUPFAM" id="SSF55920">
    <property type="entry name" value="Creatinase/aminopeptidase"/>
    <property type="match status" value="1"/>
</dbReference>
<dbReference type="PANTHER" id="PTHR10804:SF11">
    <property type="entry name" value="PROLIFERATION-ASSOCIATED PROTEIN 2G4"/>
    <property type="match status" value="1"/>
</dbReference>
<dbReference type="EMBL" id="PGGS01000353">
    <property type="protein sequence ID" value="PNH04869.1"/>
    <property type="molecule type" value="Genomic_DNA"/>
</dbReference>
<keyword evidence="4" id="KW-1185">Reference proteome</keyword>
<evidence type="ECO:0000313" key="4">
    <source>
        <dbReference type="Proteomes" id="UP000236333"/>
    </source>
</evidence>
<reference evidence="3 4" key="1">
    <citation type="journal article" date="2017" name="Mol. Biol. Evol.">
        <title>The 4-celled Tetrabaena socialis nuclear genome reveals the essential components for genetic control of cell number at the origin of multicellularity in the volvocine lineage.</title>
        <authorList>
            <person name="Featherston J."/>
            <person name="Arakaki Y."/>
            <person name="Hanschen E.R."/>
            <person name="Ferris P.J."/>
            <person name="Michod R.E."/>
            <person name="Olson B.J.S.C."/>
            <person name="Nozaki H."/>
            <person name="Durand P.M."/>
        </authorList>
    </citation>
    <scope>NUCLEOTIDE SEQUENCE [LARGE SCALE GENOMIC DNA]</scope>
    <source>
        <strain evidence="3 4">NIES-571</strain>
    </source>
</reference>
<dbReference type="Pfam" id="PF00557">
    <property type="entry name" value="Peptidase_M24"/>
    <property type="match status" value="1"/>
</dbReference>
<dbReference type="Gene3D" id="3.90.230.10">
    <property type="entry name" value="Creatinase/methionine aminopeptidase superfamily"/>
    <property type="match status" value="1"/>
</dbReference>
<dbReference type="PANTHER" id="PTHR10804">
    <property type="entry name" value="PROTEASE FAMILY M24 METHIONYL AMINOPEPTIDASE, AMINOPEPTIDASE P"/>
    <property type="match status" value="1"/>
</dbReference>
<gene>
    <name evidence="3" type="ORF">TSOC_008949</name>
</gene>
<evidence type="ECO:0000259" key="2">
    <source>
        <dbReference type="Pfam" id="PF00557"/>
    </source>
</evidence>
<comment type="caution">
    <text evidence="3">The sequence shown here is derived from an EMBL/GenBank/DDBJ whole genome shotgun (WGS) entry which is preliminary data.</text>
</comment>
<dbReference type="OrthoDB" id="5876363at2759"/>
<dbReference type="InterPro" id="IPR000994">
    <property type="entry name" value="Pept_M24"/>
</dbReference>
<feature type="domain" description="Peptidase M24" evidence="2">
    <location>
        <begin position="23"/>
        <end position="111"/>
    </location>
</feature>
<dbReference type="AlphaFoldDB" id="A0A2J7ZX77"/>
<evidence type="ECO:0000256" key="1">
    <source>
        <dbReference type="ARBA" id="ARBA00007319"/>
    </source>
</evidence>
<sequence>MSDDGSAHEAQEPNLSVPEVVTKYKAAADIVNRALQTVIDGCKDGAKVLDLCRAGDTFINKECGNIYKGKAIEKGVAFPTCVSSNSVVGHYSPNTDDATTLKAGDIVKMDAAQTPGTEWQALALGGWRQRGIAPAGMGRGVGV</sequence>
<proteinExistence type="inferred from homology"/>
<protein>
    <submittedName>
        <fullName evidence="3">Proliferation-associated protein A</fullName>
    </submittedName>
</protein>
<comment type="similarity">
    <text evidence="1">Belongs to the peptidase M24 family.</text>
</comment>
<evidence type="ECO:0000313" key="3">
    <source>
        <dbReference type="EMBL" id="PNH04869.1"/>
    </source>
</evidence>
<name>A0A2J7ZX77_9CHLO</name>